<reference evidence="2" key="3">
    <citation type="submission" date="2020-12" db="UniProtKB">
        <authorList>
            <consortium name="EnsemblPlants"/>
        </authorList>
    </citation>
    <scope>IDENTIFICATION</scope>
</reference>
<organism evidence="1">
    <name type="scientific">Physcomitrium patens</name>
    <name type="common">Spreading-leaved earth moss</name>
    <name type="synonym">Physcomitrella patens</name>
    <dbReference type="NCBI Taxonomy" id="3218"/>
    <lineage>
        <taxon>Eukaryota</taxon>
        <taxon>Viridiplantae</taxon>
        <taxon>Streptophyta</taxon>
        <taxon>Embryophyta</taxon>
        <taxon>Bryophyta</taxon>
        <taxon>Bryophytina</taxon>
        <taxon>Bryopsida</taxon>
        <taxon>Funariidae</taxon>
        <taxon>Funariales</taxon>
        <taxon>Funariaceae</taxon>
        <taxon>Physcomitrium</taxon>
    </lineage>
</organism>
<dbReference type="Proteomes" id="UP000006727">
    <property type="component" value="Chromosome 14"/>
</dbReference>
<reference evidence="1 3" key="1">
    <citation type="journal article" date="2008" name="Science">
        <title>The Physcomitrella genome reveals evolutionary insights into the conquest of land by plants.</title>
        <authorList>
            <person name="Rensing S."/>
            <person name="Lang D."/>
            <person name="Zimmer A."/>
            <person name="Terry A."/>
            <person name="Salamov A."/>
            <person name="Shapiro H."/>
            <person name="Nishiyama T."/>
            <person name="Perroud P.-F."/>
            <person name="Lindquist E."/>
            <person name="Kamisugi Y."/>
            <person name="Tanahashi T."/>
            <person name="Sakakibara K."/>
            <person name="Fujita T."/>
            <person name="Oishi K."/>
            <person name="Shin-I T."/>
            <person name="Kuroki Y."/>
            <person name="Toyoda A."/>
            <person name="Suzuki Y."/>
            <person name="Hashimoto A."/>
            <person name="Yamaguchi K."/>
            <person name="Sugano A."/>
            <person name="Kohara Y."/>
            <person name="Fujiyama A."/>
            <person name="Anterola A."/>
            <person name="Aoki S."/>
            <person name="Ashton N."/>
            <person name="Barbazuk W.B."/>
            <person name="Barker E."/>
            <person name="Bennetzen J."/>
            <person name="Bezanilla M."/>
            <person name="Blankenship R."/>
            <person name="Cho S.H."/>
            <person name="Dutcher S."/>
            <person name="Estelle M."/>
            <person name="Fawcett J.A."/>
            <person name="Gundlach H."/>
            <person name="Hanada K."/>
            <person name="Heyl A."/>
            <person name="Hicks K.A."/>
            <person name="Hugh J."/>
            <person name="Lohr M."/>
            <person name="Mayer K."/>
            <person name="Melkozernov A."/>
            <person name="Murata T."/>
            <person name="Nelson D."/>
            <person name="Pils B."/>
            <person name="Prigge M."/>
            <person name="Reiss B."/>
            <person name="Renner T."/>
            <person name="Rombauts S."/>
            <person name="Rushton P."/>
            <person name="Sanderfoot A."/>
            <person name="Schween G."/>
            <person name="Shiu S.-H."/>
            <person name="Stueber K."/>
            <person name="Theodoulou F.L."/>
            <person name="Tu H."/>
            <person name="Van de Peer Y."/>
            <person name="Verrier P.J."/>
            <person name="Waters E."/>
            <person name="Wood A."/>
            <person name="Yang L."/>
            <person name="Cove D."/>
            <person name="Cuming A."/>
            <person name="Hasebe M."/>
            <person name="Lucas S."/>
            <person name="Mishler D.B."/>
            <person name="Reski R."/>
            <person name="Grigoriev I."/>
            <person name="Quatrano R.S."/>
            <person name="Boore J.L."/>
        </authorList>
    </citation>
    <scope>NUCLEOTIDE SEQUENCE [LARGE SCALE GENOMIC DNA]</scope>
    <source>
        <strain evidence="2 3">cv. Gransden 2004</strain>
    </source>
</reference>
<evidence type="ECO:0000313" key="2">
    <source>
        <dbReference type="EnsemblPlants" id="Pp3c14_24460V3.1"/>
    </source>
</evidence>
<evidence type="ECO:0000313" key="1">
    <source>
        <dbReference type="EMBL" id="PNR41583.1"/>
    </source>
</evidence>
<accession>A0A2K1JJ58</accession>
<reference evidence="1 3" key="2">
    <citation type="journal article" date="2018" name="Plant J.">
        <title>The Physcomitrella patens chromosome-scale assembly reveals moss genome structure and evolution.</title>
        <authorList>
            <person name="Lang D."/>
            <person name="Ullrich K.K."/>
            <person name="Murat F."/>
            <person name="Fuchs J."/>
            <person name="Jenkins J."/>
            <person name="Haas F.B."/>
            <person name="Piednoel M."/>
            <person name="Gundlach H."/>
            <person name="Van Bel M."/>
            <person name="Meyberg R."/>
            <person name="Vives C."/>
            <person name="Morata J."/>
            <person name="Symeonidi A."/>
            <person name="Hiss M."/>
            <person name="Muchero W."/>
            <person name="Kamisugi Y."/>
            <person name="Saleh O."/>
            <person name="Blanc G."/>
            <person name="Decker E.L."/>
            <person name="van Gessel N."/>
            <person name="Grimwood J."/>
            <person name="Hayes R.D."/>
            <person name="Graham S.W."/>
            <person name="Gunter L.E."/>
            <person name="McDaniel S.F."/>
            <person name="Hoernstein S.N.W."/>
            <person name="Larsson A."/>
            <person name="Li F.W."/>
            <person name="Perroud P.F."/>
            <person name="Phillips J."/>
            <person name="Ranjan P."/>
            <person name="Rokshar D.S."/>
            <person name="Rothfels C.J."/>
            <person name="Schneider L."/>
            <person name="Shu S."/>
            <person name="Stevenson D.W."/>
            <person name="Thummler F."/>
            <person name="Tillich M."/>
            <person name="Villarreal Aguilar J.C."/>
            <person name="Widiez T."/>
            <person name="Wong G.K."/>
            <person name="Wymore A."/>
            <person name="Zhang Y."/>
            <person name="Zimmer A.D."/>
            <person name="Quatrano R.S."/>
            <person name="Mayer K.F.X."/>
            <person name="Goodstein D."/>
            <person name="Casacuberta J.M."/>
            <person name="Vandepoele K."/>
            <person name="Reski R."/>
            <person name="Cuming A.C."/>
            <person name="Tuskan G.A."/>
            <person name="Maumus F."/>
            <person name="Salse J."/>
            <person name="Schmutz J."/>
            <person name="Rensing S.A."/>
        </authorList>
    </citation>
    <scope>NUCLEOTIDE SEQUENCE [LARGE SCALE GENOMIC DNA]</scope>
    <source>
        <strain evidence="2 3">cv. Gransden 2004</strain>
    </source>
</reference>
<name>A0A2K1JJ58_PHYPA</name>
<dbReference type="PaxDb" id="3218-PP1S69_144V6.1"/>
<evidence type="ECO:0000313" key="3">
    <source>
        <dbReference type="Proteomes" id="UP000006727"/>
    </source>
</evidence>
<gene>
    <name evidence="1" type="ORF">PHYPA_018986</name>
</gene>
<proteinExistence type="predicted"/>
<dbReference type="AlphaFoldDB" id="A0A2K1JJ58"/>
<dbReference type="EnsemblPlants" id="Pp3c14_24460V3.1">
    <property type="protein sequence ID" value="Pp3c14_24460V3.1"/>
    <property type="gene ID" value="Pp3c14_24460"/>
</dbReference>
<dbReference type="InParanoid" id="A0A2K1JJ58"/>
<protein>
    <submittedName>
        <fullName evidence="1 2">Uncharacterized protein</fullName>
    </submittedName>
</protein>
<dbReference type="Gramene" id="Pp3c14_24460V3.1">
    <property type="protein sequence ID" value="Pp3c14_24460V3.1"/>
    <property type="gene ID" value="Pp3c14_24460"/>
</dbReference>
<sequence>MAGECIQASQSPMAAPGQGTGWAGLGKGARSADRGREAALVTSGLGGWVRLISGRSRPIANSLSSDCNGAIANPPLSPVSLLITPFSAISCLITPSSTLTCALYLMAPFSCLSSCLFASINCSIGSVYTTTMSKSVEFSPRAFSCKWDITRGLGDPVTIGQPVDIPHIPDQQ</sequence>
<keyword evidence="3" id="KW-1185">Reference proteome</keyword>
<dbReference type="EMBL" id="ABEU02000014">
    <property type="protein sequence ID" value="PNR41583.1"/>
    <property type="molecule type" value="Genomic_DNA"/>
</dbReference>